<evidence type="ECO:0000256" key="8">
    <source>
        <dbReference type="ARBA" id="ARBA00023027"/>
    </source>
</evidence>
<evidence type="ECO:0000256" key="1">
    <source>
        <dbReference type="ARBA" id="ARBA00002324"/>
    </source>
</evidence>
<dbReference type="InterPro" id="IPR014729">
    <property type="entry name" value="Rossmann-like_a/b/a_fold"/>
</dbReference>
<proteinExistence type="inferred from homology"/>
<evidence type="ECO:0000256" key="5">
    <source>
        <dbReference type="ARBA" id="ARBA00022695"/>
    </source>
</evidence>
<keyword evidence="4 10" id="KW-0808">Transferase</keyword>
<evidence type="ECO:0000256" key="2">
    <source>
        <dbReference type="ARBA" id="ARBA00005019"/>
    </source>
</evidence>
<dbReference type="InterPro" id="IPR005248">
    <property type="entry name" value="NadD/NMNAT"/>
</dbReference>
<dbReference type="InterPro" id="IPR004821">
    <property type="entry name" value="Cyt_trans-like"/>
</dbReference>
<dbReference type="Gene3D" id="3.40.50.620">
    <property type="entry name" value="HUPs"/>
    <property type="match status" value="1"/>
</dbReference>
<evidence type="ECO:0000313" key="12">
    <source>
        <dbReference type="EMBL" id="GAA4073985.1"/>
    </source>
</evidence>
<evidence type="ECO:0000256" key="3">
    <source>
        <dbReference type="ARBA" id="ARBA00022642"/>
    </source>
</evidence>
<dbReference type="NCBIfam" id="TIGR00125">
    <property type="entry name" value="cyt_tran_rel"/>
    <property type="match status" value="1"/>
</dbReference>
<dbReference type="Pfam" id="PF01467">
    <property type="entry name" value="CTP_transf_like"/>
    <property type="match status" value="1"/>
</dbReference>
<keyword evidence="8 10" id="KW-0520">NAD</keyword>
<dbReference type="EMBL" id="BAABDL010000104">
    <property type="protein sequence ID" value="GAA4073985.1"/>
    <property type="molecule type" value="Genomic_DNA"/>
</dbReference>
<keyword evidence="5 10" id="KW-0548">Nucleotidyltransferase</keyword>
<dbReference type="PANTHER" id="PTHR39321">
    <property type="entry name" value="NICOTINATE-NUCLEOTIDE ADENYLYLTRANSFERASE-RELATED"/>
    <property type="match status" value="1"/>
</dbReference>
<evidence type="ECO:0000259" key="11">
    <source>
        <dbReference type="Pfam" id="PF01467"/>
    </source>
</evidence>
<organism evidence="12 13">
    <name type="scientific">Amphibacillus indicireducens</name>
    <dbReference type="NCBI Taxonomy" id="1076330"/>
    <lineage>
        <taxon>Bacteria</taxon>
        <taxon>Bacillati</taxon>
        <taxon>Bacillota</taxon>
        <taxon>Bacilli</taxon>
        <taxon>Bacillales</taxon>
        <taxon>Bacillaceae</taxon>
        <taxon>Amphibacillus</taxon>
    </lineage>
</organism>
<keyword evidence="13" id="KW-1185">Reference proteome</keyword>
<dbReference type="CDD" id="cd02165">
    <property type="entry name" value="NMNAT"/>
    <property type="match status" value="1"/>
</dbReference>
<evidence type="ECO:0000256" key="7">
    <source>
        <dbReference type="ARBA" id="ARBA00022840"/>
    </source>
</evidence>
<evidence type="ECO:0000256" key="4">
    <source>
        <dbReference type="ARBA" id="ARBA00022679"/>
    </source>
</evidence>
<keyword evidence="3 10" id="KW-0662">Pyridine nucleotide biosynthesis</keyword>
<dbReference type="Proteomes" id="UP001501734">
    <property type="component" value="Unassembled WGS sequence"/>
</dbReference>
<evidence type="ECO:0000256" key="10">
    <source>
        <dbReference type="HAMAP-Rule" id="MF_00244"/>
    </source>
</evidence>
<evidence type="ECO:0000256" key="9">
    <source>
        <dbReference type="ARBA" id="ARBA00048721"/>
    </source>
</evidence>
<dbReference type="NCBIfam" id="NF000840">
    <property type="entry name" value="PRK00071.1-3"/>
    <property type="match status" value="1"/>
</dbReference>
<gene>
    <name evidence="10" type="primary">nadD</name>
    <name evidence="12" type="ORF">GCM10022410_19000</name>
</gene>
<dbReference type="EC" id="2.7.7.18" evidence="10"/>
<sequence length="192" mass="22111">MKKIGLLGGTFDPPHIGHLTMAEEAYERLKLDEVWFIPSAEPPHKDKARVSATDRLMMLKIAIGSVDYFKINPIELTRKGKSYTYDTIQALKESNPDDEFYFIIGADMVEYLPHWFKIDQLVELVQFVGVKRPDYQLDTPYPVILLDTPGLDISSTMIRERLEMNRSVRYLIPDQVLSLIKEKGLYGQRTST</sequence>
<dbReference type="PANTHER" id="PTHR39321:SF3">
    <property type="entry name" value="PHOSPHOPANTETHEINE ADENYLYLTRANSFERASE"/>
    <property type="match status" value="1"/>
</dbReference>
<keyword evidence="7 10" id="KW-0067">ATP-binding</keyword>
<dbReference type="NCBIfam" id="NF000841">
    <property type="entry name" value="PRK00071.1-4"/>
    <property type="match status" value="1"/>
</dbReference>
<comment type="pathway">
    <text evidence="2 10">Cofactor biosynthesis; NAD(+) biosynthesis; deamido-NAD(+) from nicotinate D-ribonucleotide: step 1/1.</text>
</comment>
<dbReference type="RefSeq" id="WP_344912580.1">
    <property type="nucleotide sequence ID" value="NZ_BAABDL010000104.1"/>
</dbReference>
<dbReference type="GO" id="GO:0016779">
    <property type="term" value="F:nucleotidyltransferase activity"/>
    <property type="evidence" value="ECO:0007669"/>
    <property type="project" value="UniProtKB-KW"/>
</dbReference>
<reference evidence="13" key="1">
    <citation type="journal article" date="2019" name="Int. J. Syst. Evol. Microbiol.">
        <title>The Global Catalogue of Microorganisms (GCM) 10K type strain sequencing project: providing services to taxonomists for standard genome sequencing and annotation.</title>
        <authorList>
            <consortium name="The Broad Institute Genomics Platform"/>
            <consortium name="The Broad Institute Genome Sequencing Center for Infectious Disease"/>
            <person name="Wu L."/>
            <person name="Ma J."/>
        </authorList>
    </citation>
    <scope>NUCLEOTIDE SEQUENCE [LARGE SCALE GENOMIC DNA]</scope>
    <source>
        <strain evidence="13">JCM 17250</strain>
    </source>
</reference>
<evidence type="ECO:0000256" key="6">
    <source>
        <dbReference type="ARBA" id="ARBA00022741"/>
    </source>
</evidence>
<accession>A0ABP7VTX5</accession>
<feature type="domain" description="Cytidyltransferase-like" evidence="11">
    <location>
        <begin position="6"/>
        <end position="161"/>
    </location>
</feature>
<comment type="function">
    <text evidence="1 10">Catalyzes the reversible adenylation of nicotinate mononucleotide (NaMN) to nicotinic acid adenine dinucleotide (NaAD).</text>
</comment>
<evidence type="ECO:0000313" key="13">
    <source>
        <dbReference type="Proteomes" id="UP001501734"/>
    </source>
</evidence>
<dbReference type="HAMAP" id="MF_00244">
    <property type="entry name" value="NaMN_adenylyltr"/>
    <property type="match status" value="1"/>
</dbReference>
<keyword evidence="6 10" id="KW-0547">Nucleotide-binding</keyword>
<comment type="catalytic activity">
    <reaction evidence="9 10">
        <text>nicotinate beta-D-ribonucleotide + ATP + H(+) = deamido-NAD(+) + diphosphate</text>
        <dbReference type="Rhea" id="RHEA:22860"/>
        <dbReference type="ChEBI" id="CHEBI:15378"/>
        <dbReference type="ChEBI" id="CHEBI:30616"/>
        <dbReference type="ChEBI" id="CHEBI:33019"/>
        <dbReference type="ChEBI" id="CHEBI:57502"/>
        <dbReference type="ChEBI" id="CHEBI:58437"/>
        <dbReference type="EC" id="2.7.7.18"/>
    </reaction>
</comment>
<name>A0ABP7VTX5_9BACI</name>
<protein>
    <recommendedName>
        <fullName evidence="10">Probable nicotinate-nucleotide adenylyltransferase</fullName>
        <ecNumber evidence="10">2.7.7.18</ecNumber>
    </recommendedName>
    <alternativeName>
        <fullName evidence="10">Deamido-NAD(+) diphosphorylase</fullName>
    </alternativeName>
    <alternativeName>
        <fullName evidence="10">Deamido-NAD(+) pyrophosphorylase</fullName>
    </alternativeName>
    <alternativeName>
        <fullName evidence="10">Nicotinate mononucleotide adenylyltransferase</fullName>
        <shortName evidence="10">NaMN adenylyltransferase</shortName>
    </alternativeName>
</protein>
<comment type="caution">
    <text evidence="12">The sequence shown here is derived from an EMBL/GenBank/DDBJ whole genome shotgun (WGS) entry which is preliminary data.</text>
</comment>
<dbReference type="NCBIfam" id="TIGR00482">
    <property type="entry name" value="nicotinate (nicotinamide) nucleotide adenylyltransferase"/>
    <property type="match status" value="1"/>
</dbReference>
<dbReference type="SUPFAM" id="SSF52374">
    <property type="entry name" value="Nucleotidylyl transferase"/>
    <property type="match status" value="1"/>
</dbReference>
<comment type="similarity">
    <text evidence="10">Belongs to the NadD family.</text>
</comment>